<proteinExistence type="predicted"/>
<evidence type="ECO:0000313" key="2">
    <source>
        <dbReference type="Proteomes" id="UP001056819"/>
    </source>
</evidence>
<dbReference type="AlphaFoldDB" id="A0AAE9KZ01"/>
<reference evidence="1" key="1">
    <citation type="submission" date="2022-05" db="EMBL/GenBank/DDBJ databases">
        <title>Alysiella filiformis genome sequencing.</title>
        <authorList>
            <person name="Viehboeck T."/>
        </authorList>
    </citation>
    <scope>NUCLEOTIDE SEQUENCE</scope>
    <source>
        <strain evidence="1">DSM 2580</strain>
    </source>
</reference>
<organism evidence="1 2">
    <name type="scientific">Conchiformibius steedae DSM 2580</name>
    <dbReference type="NCBI Taxonomy" id="1121352"/>
    <lineage>
        <taxon>Bacteria</taxon>
        <taxon>Pseudomonadati</taxon>
        <taxon>Pseudomonadota</taxon>
        <taxon>Betaproteobacteria</taxon>
        <taxon>Neisseriales</taxon>
        <taxon>Neisseriaceae</taxon>
        <taxon>Conchiformibius</taxon>
    </lineage>
</organism>
<dbReference type="Proteomes" id="UP001056819">
    <property type="component" value="Chromosome"/>
</dbReference>
<accession>A0AAE9KZ01</accession>
<dbReference type="RefSeq" id="WP_156932298.1">
    <property type="nucleotide sequence ID" value="NZ_CP097501.1"/>
</dbReference>
<gene>
    <name evidence="1" type="ORF">LNQ82_03610</name>
</gene>
<name>A0AAE9KZ01_9NEIS</name>
<dbReference type="EMBL" id="CP097501">
    <property type="protein sequence ID" value="URD68257.1"/>
    <property type="molecule type" value="Genomic_DNA"/>
</dbReference>
<sequence length="47" mass="5277">MAKIAFILPNTCILARTPAPIHAKTAHFSHTSCQFLRHTQQNARFSV</sequence>
<evidence type="ECO:0000313" key="1">
    <source>
        <dbReference type="EMBL" id="URD68257.1"/>
    </source>
</evidence>
<protein>
    <submittedName>
        <fullName evidence="1">Uncharacterized protein</fullName>
    </submittedName>
</protein>